<dbReference type="KEGG" id="epa:110233724"/>
<name>A0A913WVC3_EXADI</name>
<keyword evidence="3" id="KW-1185">Reference proteome</keyword>
<evidence type="ECO:0000256" key="1">
    <source>
        <dbReference type="SAM" id="SignalP"/>
    </source>
</evidence>
<dbReference type="RefSeq" id="XP_020894702.1">
    <property type="nucleotide sequence ID" value="XM_021039043.2"/>
</dbReference>
<evidence type="ECO:0000313" key="3">
    <source>
        <dbReference type="Proteomes" id="UP000887567"/>
    </source>
</evidence>
<sequence>MIVRLILLVSCGLLVLSQESQYEPVGCFVDKGEARALPMLVANFRGNIDWNDLTKVVKMCAAAVKAKGYDVFAIQFYGECWSGPDAGLTYDEYGPSPDGCVNSTVGADYTNFVYRFQALP</sequence>
<reference evidence="2" key="1">
    <citation type="submission" date="2022-11" db="UniProtKB">
        <authorList>
            <consortium name="EnsemblMetazoa"/>
        </authorList>
    </citation>
    <scope>IDENTIFICATION</scope>
</reference>
<keyword evidence="1" id="KW-0732">Signal</keyword>
<dbReference type="Proteomes" id="UP000887567">
    <property type="component" value="Unplaced"/>
</dbReference>
<dbReference type="AlphaFoldDB" id="A0A913WVC3"/>
<feature type="chain" id="PRO_5037847607" evidence="1">
    <location>
        <begin position="18"/>
        <end position="120"/>
    </location>
</feature>
<dbReference type="OMA" id="DEAMNKR"/>
<protein>
    <submittedName>
        <fullName evidence="2">Uncharacterized protein</fullName>
    </submittedName>
</protein>
<dbReference type="GeneID" id="110233724"/>
<dbReference type="OrthoDB" id="6143051at2759"/>
<organism evidence="2 3">
    <name type="scientific">Exaiptasia diaphana</name>
    <name type="common">Tropical sea anemone</name>
    <name type="synonym">Aiptasia pulchella</name>
    <dbReference type="NCBI Taxonomy" id="2652724"/>
    <lineage>
        <taxon>Eukaryota</taxon>
        <taxon>Metazoa</taxon>
        <taxon>Cnidaria</taxon>
        <taxon>Anthozoa</taxon>
        <taxon>Hexacorallia</taxon>
        <taxon>Actiniaria</taxon>
        <taxon>Aiptasiidae</taxon>
        <taxon>Exaiptasia</taxon>
    </lineage>
</organism>
<dbReference type="EnsemblMetazoa" id="XM_021039043.2">
    <property type="protein sequence ID" value="XP_020894702.1"/>
    <property type="gene ID" value="LOC110233724"/>
</dbReference>
<accession>A0A913WVC3</accession>
<evidence type="ECO:0000313" key="2">
    <source>
        <dbReference type="EnsemblMetazoa" id="XP_020894702.1"/>
    </source>
</evidence>
<proteinExistence type="predicted"/>
<feature type="signal peptide" evidence="1">
    <location>
        <begin position="1"/>
        <end position="17"/>
    </location>
</feature>